<protein>
    <submittedName>
        <fullName evidence="2">Uncharacterized protein</fullName>
    </submittedName>
</protein>
<sequence>MLPIPPSPIEPNKASSPNRSERLPETHRVSFYADSASLFKNPELFDGESKEAPFFRVWVKEGTRDGRVQLFWKGKTLDADTKTPLLTGESIVLVRNQTSPTFEWKIQERKLTDDENASEVFSPVEKGLAGALEKILSHEEGPASQDAILSFLKSYFPFLEWKPDTPVFDWEWEEGKAEGYLDQEGSDKIFVLFMETPQDGPSLYRFHWKKEDASDLVLTAVYTSSKMYLHMGRNRKKFKQFLEDLGIRIQEVRIEWKPSLQRREWTA</sequence>
<name>A0ABV5BQ34_9LEPT</name>
<dbReference type="EMBL" id="JBHILJ010000006">
    <property type="protein sequence ID" value="MFB5737275.1"/>
    <property type="molecule type" value="Genomic_DNA"/>
</dbReference>
<proteinExistence type="predicted"/>
<keyword evidence="3" id="KW-1185">Reference proteome</keyword>
<reference evidence="2 3" key="1">
    <citation type="submission" date="2024-09" db="EMBL/GenBank/DDBJ databases">
        <title>Taxonomic and Genotyping Characterization of Leptospira Strains isolated from Multiple Sources in Colombia highlights the importance of intermediate species.</title>
        <authorList>
            <person name="Torres Higuera L."/>
            <person name="Rojas Tapias D."/>
            <person name="Jimenez Velasquez S."/>
            <person name="Renjifo Ibanez C."/>
        </authorList>
    </citation>
    <scope>NUCLEOTIDE SEQUENCE [LARGE SCALE GENOMIC DNA]</scope>
    <source>
        <strain evidence="2 3">Lep080</strain>
    </source>
</reference>
<accession>A0ABV5BQ34</accession>
<evidence type="ECO:0000313" key="3">
    <source>
        <dbReference type="Proteomes" id="UP001580391"/>
    </source>
</evidence>
<dbReference type="RefSeq" id="WP_135699346.1">
    <property type="nucleotide sequence ID" value="NZ_JBHILI010000007.1"/>
</dbReference>
<dbReference type="Proteomes" id="UP001580391">
    <property type="component" value="Unassembled WGS sequence"/>
</dbReference>
<evidence type="ECO:0000313" key="2">
    <source>
        <dbReference type="EMBL" id="MFB5737275.1"/>
    </source>
</evidence>
<organism evidence="2 3">
    <name type="scientific">Leptospira wolffii</name>
    <dbReference type="NCBI Taxonomy" id="409998"/>
    <lineage>
        <taxon>Bacteria</taxon>
        <taxon>Pseudomonadati</taxon>
        <taxon>Spirochaetota</taxon>
        <taxon>Spirochaetia</taxon>
        <taxon>Leptospirales</taxon>
        <taxon>Leptospiraceae</taxon>
        <taxon>Leptospira</taxon>
    </lineage>
</organism>
<comment type="caution">
    <text evidence="2">The sequence shown here is derived from an EMBL/GenBank/DDBJ whole genome shotgun (WGS) entry which is preliminary data.</text>
</comment>
<feature type="region of interest" description="Disordered" evidence="1">
    <location>
        <begin position="1"/>
        <end position="26"/>
    </location>
</feature>
<gene>
    <name evidence="2" type="ORF">ACE5IX_12190</name>
</gene>
<evidence type="ECO:0000256" key="1">
    <source>
        <dbReference type="SAM" id="MobiDB-lite"/>
    </source>
</evidence>